<keyword evidence="6" id="KW-1000">Mitochondrion outer membrane</keyword>
<comment type="subcellular location">
    <subcellularLocation>
        <location evidence="1">Mitochondrion outer membrane</location>
        <topology evidence="1">Multi-pass membrane protein</topology>
    </subcellularLocation>
</comment>
<dbReference type="Gene3D" id="2.40.160.10">
    <property type="entry name" value="Porin"/>
    <property type="match status" value="1"/>
</dbReference>
<comment type="caution">
    <text evidence="10">The sequence shown here is derived from an EMBL/GenBank/DDBJ whole genome shotgun (WGS) entry which is preliminary data.</text>
</comment>
<evidence type="ECO:0000313" key="11">
    <source>
        <dbReference type="Proteomes" id="UP001211065"/>
    </source>
</evidence>
<evidence type="ECO:0000256" key="5">
    <source>
        <dbReference type="ARBA" id="ARBA00022692"/>
    </source>
</evidence>
<comment type="similarity">
    <text evidence="2">Belongs to the Tom40 family.</text>
</comment>
<proteinExistence type="inferred from homology"/>
<dbReference type="Proteomes" id="UP001211065">
    <property type="component" value="Unassembled WGS sequence"/>
</dbReference>
<dbReference type="GO" id="GO:0030150">
    <property type="term" value="P:protein import into mitochondrial matrix"/>
    <property type="evidence" value="ECO:0007669"/>
    <property type="project" value="InterPro"/>
</dbReference>
<dbReference type="InterPro" id="IPR027246">
    <property type="entry name" value="Porin_Euk/Tom40"/>
</dbReference>
<gene>
    <name evidence="10" type="primary">TOM40</name>
    <name evidence="10" type="ORF">HK099_006036</name>
</gene>
<evidence type="ECO:0000256" key="4">
    <source>
        <dbReference type="ARBA" id="ARBA00022452"/>
    </source>
</evidence>
<sequence>MEHFSDLFSRFNHYRKRSNLQCPGSFETLHREVKNTLPTLHLIDGAKLDAAAVLGPNFHVTHSLQWGGQEYPPTYHFGANYNTDNYGLSGQLDSKWNLQARAHYNWYLEKALKPDSVKPDGSDVPVSQLPKPSIKTKVDCSLPTVEGHPPMIALEHEHIGQDYSVALKAINPNPFNSPPSYNLKSKNSTITGMYTLSYLQSVSKNLTLGGEFLYQRPTPDQEEPSFNLVGRYIPNPVELPIPSTVPLGSTSPFPLVNPLDPTEIYTASFSPNSGMLHCSYFKKVNQRLDVCCELQSLLTPGIGGSFGRREGIASVGFKLVTVFSQVRGMIDTMGRVSGTADYTLAPGLMFNISGEIDYGKSADGQGRIGLGFQLEA</sequence>
<reference evidence="10" key="1">
    <citation type="submission" date="2020-05" db="EMBL/GenBank/DDBJ databases">
        <title>Phylogenomic resolution of chytrid fungi.</title>
        <authorList>
            <person name="Stajich J.E."/>
            <person name="Amses K."/>
            <person name="Simmons R."/>
            <person name="Seto K."/>
            <person name="Myers J."/>
            <person name="Bonds A."/>
            <person name="Quandt C.A."/>
            <person name="Barry K."/>
            <person name="Liu P."/>
            <person name="Grigoriev I."/>
            <person name="Longcore J.E."/>
            <person name="James T.Y."/>
        </authorList>
    </citation>
    <scope>NUCLEOTIDE SEQUENCE</scope>
    <source>
        <strain evidence="10">JEL0476</strain>
    </source>
</reference>
<keyword evidence="11" id="KW-1185">Reference proteome</keyword>
<accession>A0AAD5UC20</accession>
<evidence type="ECO:0000256" key="8">
    <source>
        <dbReference type="ARBA" id="ARBA00023128"/>
    </source>
</evidence>
<evidence type="ECO:0000256" key="6">
    <source>
        <dbReference type="ARBA" id="ARBA00022787"/>
    </source>
</evidence>
<keyword evidence="7" id="KW-0653">Protein transport</keyword>
<keyword evidence="9" id="KW-0472">Membrane</keyword>
<dbReference type="PANTHER" id="PTHR10802">
    <property type="entry name" value="MITOCHONDRIAL IMPORT RECEPTOR SUBUNIT TOM40"/>
    <property type="match status" value="1"/>
</dbReference>
<name>A0AAD5UC20_9FUNG</name>
<evidence type="ECO:0000256" key="3">
    <source>
        <dbReference type="ARBA" id="ARBA00022448"/>
    </source>
</evidence>
<dbReference type="InterPro" id="IPR037930">
    <property type="entry name" value="Tom40"/>
</dbReference>
<dbReference type="CDD" id="cd07305">
    <property type="entry name" value="Porin3_Tom40"/>
    <property type="match status" value="1"/>
</dbReference>
<dbReference type="InterPro" id="IPR023614">
    <property type="entry name" value="Porin_dom_sf"/>
</dbReference>
<dbReference type="Pfam" id="PF01459">
    <property type="entry name" value="Porin_3"/>
    <property type="match status" value="2"/>
</dbReference>
<dbReference type="GO" id="GO:0005741">
    <property type="term" value="C:mitochondrial outer membrane"/>
    <property type="evidence" value="ECO:0007669"/>
    <property type="project" value="UniProtKB-SubCell"/>
</dbReference>
<evidence type="ECO:0000256" key="1">
    <source>
        <dbReference type="ARBA" id="ARBA00004374"/>
    </source>
</evidence>
<evidence type="ECO:0000256" key="9">
    <source>
        <dbReference type="ARBA" id="ARBA00023136"/>
    </source>
</evidence>
<keyword evidence="3" id="KW-0813">Transport</keyword>
<dbReference type="AlphaFoldDB" id="A0AAD5UC20"/>
<dbReference type="GO" id="GO:0008320">
    <property type="term" value="F:protein transmembrane transporter activity"/>
    <property type="evidence" value="ECO:0007669"/>
    <property type="project" value="InterPro"/>
</dbReference>
<keyword evidence="8" id="KW-0496">Mitochondrion</keyword>
<dbReference type="EMBL" id="JADGJW010000005">
    <property type="protein sequence ID" value="KAJ3228156.1"/>
    <property type="molecule type" value="Genomic_DNA"/>
</dbReference>
<protein>
    <submittedName>
        <fullName evidence="10">Translocase of outer mitochondrial membrane</fullName>
    </submittedName>
</protein>
<evidence type="ECO:0000313" key="10">
    <source>
        <dbReference type="EMBL" id="KAJ3228156.1"/>
    </source>
</evidence>
<evidence type="ECO:0000256" key="2">
    <source>
        <dbReference type="ARBA" id="ARBA00010510"/>
    </source>
</evidence>
<evidence type="ECO:0000256" key="7">
    <source>
        <dbReference type="ARBA" id="ARBA00022927"/>
    </source>
</evidence>
<organism evidence="10 11">
    <name type="scientific">Clydaea vesicula</name>
    <dbReference type="NCBI Taxonomy" id="447962"/>
    <lineage>
        <taxon>Eukaryota</taxon>
        <taxon>Fungi</taxon>
        <taxon>Fungi incertae sedis</taxon>
        <taxon>Chytridiomycota</taxon>
        <taxon>Chytridiomycota incertae sedis</taxon>
        <taxon>Chytridiomycetes</taxon>
        <taxon>Lobulomycetales</taxon>
        <taxon>Lobulomycetaceae</taxon>
        <taxon>Clydaea</taxon>
    </lineage>
</organism>
<keyword evidence="4" id="KW-1134">Transmembrane beta strand</keyword>
<keyword evidence="5" id="KW-0812">Transmembrane</keyword>